<gene>
    <name evidence="1" type="ORF">MD483_10665</name>
</gene>
<dbReference type="InterPro" id="IPR025294">
    <property type="entry name" value="DUF4156"/>
</dbReference>
<reference evidence="1" key="1">
    <citation type="submission" date="2022-02" db="EMBL/GenBank/DDBJ databases">
        <title>Vibrio sp. nov., a new bacterium isolated from Bohai sea, China.</title>
        <authorList>
            <person name="Yuan Y."/>
        </authorList>
    </citation>
    <scope>NUCLEOTIDE SEQUENCE</scope>
    <source>
        <strain evidence="1">DBSS07</strain>
    </source>
</reference>
<dbReference type="Proteomes" id="UP001155586">
    <property type="component" value="Unassembled WGS sequence"/>
</dbReference>
<dbReference type="PROSITE" id="PS51257">
    <property type="entry name" value="PROKAR_LIPOPROTEIN"/>
    <property type="match status" value="1"/>
</dbReference>
<accession>A0A9X3CEJ6</accession>
<keyword evidence="2" id="KW-1185">Reference proteome</keyword>
<dbReference type="AlphaFoldDB" id="A0A9X3CEJ6"/>
<sequence>MQKTLFALALAATTLTGCSTPVAKLSDGADSIQVRIDGQFDGGKCEWLGDLTGSEGHWYSYLFFPNDVMIRGAINDLKSQAYTMGADTLYMINPQDFATSFTVFANAYKCN</sequence>
<dbReference type="RefSeq" id="WP_252027745.1">
    <property type="nucleotide sequence ID" value="NZ_JAKRRX010000051.1"/>
</dbReference>
<evidence type="ECO:0000313" key="2">
    <source>
        <dbReference type="Proteomes" id="UP001155586"/>
    </source>
</evidence>
<name>A0A9X3CEJ6_9VIBR</name>
<dbReference type="Pfam" id="PF13698">
    <property type="entry name" value="DUF4156"/>
    <property type="match status" value="1"/>
</dbReference>
<protein>
    <submittedName>
        <fullName evidence="1">DUF4156 domain-containing protein</fullName>
    </submittedName>
</protein>
<evidence type="ECO:0000313" key="1">
    <source>
        <dbReference type="EMBL" id="MCW8334282.1"/>
    </source>
</evidence>
<organism evidence="1 2">
    <name type="scientific">Vibrio paucivorans</name>
    <dbReference type="NCBI Taxonomy" id="2829489"/>
    <lineage>
        <taxon>Bacteria</taxon>
        <taxon>Pseudomonadati</taxon>
        <taxon>Pseudomonadota</taxon>
        <taxon>Gammaproteobacteria</taxon>
        <taxon>Vibrionales</taxon>
        <taxon>Vibrionaceae</taxon>
        <taxon>Vibrio</taxon>
    </lineage>
</organism>
<proteinExistence type="predicted"/>
<comment type="caution">
    <text evidence="1">The sequence shown here is derived from an EMBL/GenBank/DDBJ whole genome shotgun (WGS) entry which is preliminary data.</text>
</comment>
<dbReference type="EMBL" id="JAKRRX010000051">
    <property type="protein sequence ID" value="MCW8334282.1"/>
    <property type="molecule type" value="Genomic_DNA"/>
</dbReference>